<dbReference type="GO" id="GO:0004467">
    <property type="term" value="F:long-chain fatty acid-CoA ligase activity"/>
    <property type="evidence" value="ECO:0007669"/>
    <property type="project" value="TreeGrafter"/>
</dbReference>
<feature type="region of interest" description="Disordered" evidence="1">
    <location>
        <begin position="211"/>
        <end position="236"/>
    </location>
</feature>
<dbReference type="InterPro" id="IPR000873">
    <property type="entry name" value="AMP-dep_synth/lig_dom"/>
</dbReference>
<evidence type="ECO:0000313" key="3">
    <source>
        <dbReference type="EMBL" id="SCL88303.1"/>
    </source>
</evidence>
<evidence type="ECO:0000256" key="1">
    <source>
        <dbReference type="SAM" id="MobiDB-lite"/>
    </source>
</evidence>
<accession>A0A1C6WJL6</accession>
<evidence type="ECO:0000259" key="2">
    <source>
        <dbReference type="Pfam" id="PF00501"/>
    </source>
</evidence>
<sequence length="753" mass="85964">MKLYSLLGVIIYALVPSKYKCQNKKEGAILYAKVHTSSPNEKESDVYKALDKPDPGYKHILDLVMETGQKNPNMTAIIENAYGKRAETYTFKTLIDKVNAFSSVLDSYDGGVPEKSYDEKENDGKFKILGIYGNNSMNWLVADMAAMNSSITSLVMHSRFSIDEVIEILNESKLEWLCLDLKHAQAILERTKDLPHLKKLIILDHIPKDDPKKQKELNKNNNTEKKSLKGSRKTKKSLSTAEEIEYKELLEKDKQNLYDTYMKVEETAKKHNIEILTMEYAMEKLTQRGTAKKKQNKSPNFISTIIYTSGTSGKPKGVMLSNQNLYNAIVASKNSQLLEYFSVKFHLSYLPLSHVFERVVLYYCLSGGASINIFSNNIKYFKDDLTGSGSSIIIGVPKIFNKLYGDIQTEIANLPPVKKFIVNKALDIRRSHRHGKLDRLVESITGVSKKIRNKINPSLKSFFNGGGKLSSDVESELSLLLDIDIYQGFGMTETTGPIFMQDTKDKSIDTVGGPYIKTVEYKVSTWESYDAKSKPPKGELLIKSDQLFRGYFLKDDLTKSLFTKDKYFKTGDVVQINNNGSITFLDRSKGLLKLSQGEYIETETLNNLYSMIPYINYCVAHADDTMDGPMAILSVDKNLFSQHLENDGILKKLNITRKEFMDKVLDEEVNTKKEYVDYIKKDMLEAYNKTNLSRYNLINDIYITMGLWDTSNYLTPTFKVKRFKLIKDYDFYFQQVKSKYKDKLKGQKAPAKN</sequence>
<dbReference type="PANTHER" id="PTHR43272">
    <property type="entry name" value="LONG-CHAIN-FATTY-ACID--COA LIGASE"/>
    <property type="match status" value="1"/>
</dbReference>
<dbReference type="GO" id="GO:0016020">
    <property type="term" value="C:membrane"/>
    <property type="evidence" value="ECO:0007669"/>
    <property type="project" value="TreeGrafter"/>
</dbReference>
<reference evidence="3" key="1">
    <citation type="submission" date="2016-08" db="EMBL/GenBank/DDBJ databases">
        <authorList>
            <consortium name="Pathogen Informatics"/>
        </authorList>
    </citation>
    <scope>NUCLEOTIDE SEQUENCE</scope>
    <source>
        <strain evidence="3">AJ</strain>
    </source>
</reference>
<dbReference type="GO" id="GO:0005783">
    <property type="term" value="C:endoplasmic reticulum"/>
    <property type="evidence" value="ECO:0007669"/>
    <property type="project" value="TreeGrafter"/>
</dbReference>
<dbReference type="Pfam" id="PF00501">
    <property type="entry name" value="AMP-binding"/>
    <property type="match status" value="1"/>
</dbReference>
<dbReference type="InterPro" id="IPR042099">
    <property type="entry name" value="ANL_N_sf"/>
</dbReference>
<dbReference type="SUPFAM" id="SSF56801">
    <property type="entry name" value="Acetyl-CoA synthetase-like"/>
    <property type="match status" value="1"/>
</dbReference>
<dbReference type="EMBL" id="FMIL01000271">
    <property type="protein sequence ID" value="SCL88303.1"/>
    <property type="molecule type" value="Genomic_DNA"/>
</dbReference>
<dbReference type="InterPro" id="IPR020845">
    <property type="entry name" value="AMP-binding_CS"/>
</dbReference>
<dbReference type="AlphaFoldDB" id="A0A1C6WJL6"/>
<protein>
    <submittedName>
        <fullName evidence="3">Acyl-CoA synthetase, putative</fullName>
    </submittedName>
</protein>
<dbReference type="PANTHER" id="PTHR43272:SF3">
    <property type="entry name" value="LONG CHAIN ACYL-COA SYNTHETASE 4"/>
    <property type="match status" value="1"/>
</dbReference>
<organism evidence="3">
    <name type="scientific">Plasmodium chabaudi chabaudi</name>
    <dbReference type="NCBI Taxonomy" id="31271"/>
    <lineage>
        <taxon>Eukaryota</taxon>
        <taxon>Sar</taxon>
        <taxon>Alveolata</taxon>
        <taxon>Apicomplexa</taxon>
        <taxon>Aconoidasida</taxon>
        <taxon>Haemosporida</taxon>
        <taxon>Plasmodiidae</taxon>
        <taxon>Plasmodium</taxon>
        <taxon>Plasmodium (Vinckeia)</taxon>
    </lineage>
</organism>
<dbReference type="Proteomes" id="UP000507163">
    <property type="component" value="Unassembled WGS sequence"/>
</dbReference>
<dbReference type="Gene3D" id="3.40.50.12780">
    <property type="entry name" value="N-terminal domain of ligase-like"/>
    <property type="match status" value="1"/>
</dbReference>
<name>A0A1C6WJL6_PLACU</name>
<dbReference type="PROSITE" id="PS00455">
    <property type="entry name" value="AMP_BINDING"/>
    <property type="match status" value="1"/>
</dbReference>
<feature type="compositionally biased region" description="Basic and acidic residues" evidence="1">
    <location>
        <begin position="211"/>
        <end position="227"/>
    </location>
</feature>
<proteinExistence type="predicted"/>
<feature type="domain" description="AMP-dependent synthetase/ligase" evidence="2">
    <location>
        <begin position="67"/>
        <end position="552"/>
    </location>
</feature>
<gene>
    <name evidence="3" type="ORF">PCHAJ_000510000</name>
</gene>